<sequence>MYDMTAPLSYVVCLGAQRMRVVDSIPGTPFLTAAALEISEPARSSAKTKATFDERQCRAALHKQMPTIQRELGEEDGKAAQEVAELAEAIAKANMPEEAEGQALKERRRYGRVPEVAAETKKNLHYRSDQQRFLFFRRDGQWTSGSRFV</sequence>
<evidence type="ECO:0000313" key="1">
    <source>
        <dbReference type="EMBL" id="RAZ91808.1"/>
    </source>
</evidence>
<proteinExistence type="predicted"/>
<accession>A0A330HVK5</accession>
<dbReference type="EMBL" id="QMBP01000002">
    <property type="protein sequence ID" value="RAZ91808.1"/>
    <property type="molecule type" value="Genomic_DNA"/>
</dbReference>
<gene>
    <name evidence="1" type="ORF">DPM33_04805</name>
</gene>
<keyword evidence="2" id="KW-1185">Reference proteome</keyword>
<dbReference type="Proteomes" id="UP000251558">
    <property type="component" value="Unassembled WGS sequence"/>
</dbReference>
<reference evidence="1 2" key="2">
    <citation type="submission" date="2018-07" db="EMBL/GenBank/DDBJ databases">
        <title>Diversity of Mesorhizobium strains in Brazil.</title>
        <authorList>
            <person name="Helene L.C.F."/>
            <person name="Dall'Agnol R."/>
            <person name="Delamuta J.R.M."/>
            <person name="Hungria M."/>
        </authorList>
    </citation>
    <scope>NUCLEOTIDE SEQUENCE [LARGE SCALE GENOMIC DNA]</scope>
    <source>
        <strain evidence="1 2">AC99b</strain>
    </source>
</reference>
<dbReference type="AlphaFoldDB" id="A0A330HVK5"/>
<protein>
    <submittedName>
        <fullName evidence="1">Uncharacterized protein</fullName>
    </submittedName>
</protein>
<comment type="caution">
    <text evidence="1">The sequence shown here is derived from an EMBL/GenBank/DDBJ whole genome shotgun (WGS) entry which is preliminary data.</text>
</comment>
<evidence type="ECO:0000313" key="2">
    <source>
        <dbReference type="Proteomes" id="UP000251558"/>
    </source>
</evidence>
<organism evidence="1 2">
    <name type="scientific">Mesorhizobium hawassense</name>
    <dbReference type="NCBI Taxonomy" id="1209954"/>
    <lineage>
        <taxon>Bacteria</taxon>
        <taxon>Pseudomonadati</taxon>
        <taxon>Pseudomonadota</taxon>
        <taxon>Alphaproteobacteria</taxon>
        <taxon>Hyphomicrobiales</taxon>
        <taxon>Phyllobacteriaceae</taxon>
        <taxon>Mesorhizobium</taxon>
    </lineage>
</organism>
<reference evidence="2" key="1">
    <citation type="submission" date="2018-06" db="EMBL/GenBank/DDBJ databases">
        <authorList>
            <person name="Helene L.C."/>
            <person name="Dall'Agnol R."/>
            <person name="Delamuta J.R."/>
            <person name="Hungria M."/>
        </authorList>
    </citation>
    <scope>NUCLEOTIDE SEQUENCE [LARGE SCALE GENOMIC DNA]</scope>
    <source>
        <strain evidence="2">AC99b</strain>
    </source>
</reference>
<name>A0A330HVK5_9HYPH</name>